<evidence type="ECO:0000256" key="4">
    <source>
        <dbReference type="ARBA" id="ARBA00022694"/>
    </source>
</evidence>
<comment type="similarity">
    <text evidence="8">Belongs to the tRNA(Ile)-lysidine synthase family.</text>
</comment>
<dbReference type="InterPro" id="IPR012094">
    <property type="entry name" value="tRNA_Ile_lys_synt"/>
</dbReference>
<dbReference type="Pfam" id="PF01171">
    <property type="entry name" value="ATP_bind_3"/>
    <property type="match status" value="1"/>
</dbReference>
<comment type="caution">
    <text evidence="10">The sequence shown here is derived from an EMBL/GenBank/DDBJ whole genome shotgun (WGS) entry which is preliminary data.</text>
</comment>
<evidence type="ECO:0000256" key="5">
    <source>
        <dbReference type="ARBA" id="ARBA00022741"/>
    </source>
</evidence>
<keyword evidence="6 8" id="KW-0067">ATP-binding</keyword>
<organism evidence="10 11">
    <name type="scientific">Parahaliea aestuarii</name>
    <dbReference type="NCBI Taxonomy" id="1852021"/>
    <lineage>
        <taxon>Bacteria</taxon>
        <taxon>Pseudomonadati</taxon>
        <taxon>Pseudomonadota</taxon>
        <taxon>Gammaproteobacteria</taxon>
        <taxon>Cellvibrionales</taxon>
        <taxon>Halieaceae</taxon>
        <taxon>Parahaliea</taxon>
    </lineage>
</organism>
<proteinExistence type="inferred from homology"/>
<evidence type="ECO:0000313" key="10">
    <source>
        <dbReference type="EMBL" id="TXS93508.1"/>
    </source>
</evidence>
<name>A0A5C8ZYF4_9GAMM</name>
<dbReference type="Pfam" id="PF09179">
    <property type="entry name" value="TilS"/>
    <property type="match status" value="1"/>
</dbReference>
<dbReference type="GO" id="GO:0005737">
    <property type="term" value="C:cytoplasm"/>
    <property type="evidence" value="ECO:0007669"/>
    <property type="project" value="UniProtKB-SubCell"/>
</dbReference>
<dbReference type="InterPro" id="IPR015262">
    <property type="entry name" value="tRNA_Ile_lys_synt_subst-bd"/>
</dbReference>
<dbReference type="AlphaFoldDB" id="A0A5C8ZYF4"/>
<dbReference type="InterPro" id="IPR012796">
    <property type="entry name" value="Lysidine-tRNA-synth_C"/>
</dbReference>
<dbReference type="GO" id="GO:0005524">
    <property type="term" value="F:ATP binding"/>
    <property type="evidence" value="ECO:0007669"/>
    <property type="project" value="UniProtKB-UniRule"/>
</dbReference>
<evidence type="ECO:0000256" key="2">
    <source>
        <dbReference type="ARBA" id="ARBA00022490"/>
    </source>
</evidence>
<keyword evidence="2 8" id="KW-0963">Cytoplasm</keyword>
<comment type="subcellular location">
    <subcellularLocation>
        <location evidence="1 8">Cytoplasm</location>
    </subcellularLocation>
</comment>
<dbReference type="EC" id="6.3.4.19" evidence="8"/>
<dbReference type="InterPro" id="IPR011063">
    <property type="entry name" value="TilS/TtcA_N"/>
</dbReference>
<dbReference type="GO" id="GO:0032267">
    <property type="term" value="F:tRNA(Ile)-lysidine synthase activity"/>
    <property type="evidence" value="ECO:0007669"/>
    <property type="project" value="UniProtKB-EC"/>
</dbReference>
<feature type="domain" description="Lysidine-tRNA(Ile) synthetase C-terminal" evidence="9">
    <location>
        <begin position="370"/>
        <end position="447"/>
    </location>
</feature>
<dbReference type="HAMAP" id="MF_01161">
    <property type="entry name" value="tRNA_Ile_lys_synt"/>
    <property type="match status" value="1"/>
</dbReference>
<dbReference type="NCBIfam" id="TIGR02432">
    <property type="entry name" value="lysidine_TilS_N"/>
    <property type="match status" value="1"/>
</dbReference>
<evidence type="ECO:0000256" key="1">
    <source>
        <dbReference type="ARBA" id="ARBA00004496"/>
    </source>
</evidence>
<reference evidence="10 11" key="1">
    <citation type="submission" date="2019-08" db="EMBL/GenBank/DDBJ databases">
        <title>Parahaliea maris sp. nov., isolated from the surface seawater.</title>
        <authorList>
            <person name="Liu Y."/>
        </authorList>
    </citation>
    <scope>NUCLEOTIDE SEQUENCE [LARGE SCALE GENOMIC DNA]</scope>
    <source>
        <strain evidence="10 11">S2-26</strain>
    </source>
</reference>
<dbReference type="SUPFAM" id="SSF52402">
    <property type="entry name" value="Adenine nucleotide alpha hydrolases-like"/>
    <property type="match status" value="1"/>
</dbReference>
<accession>A0A5C8ZYF4</accession>
<comment type="function">
    <text evidence="8">Ligates lysine onto the cytidine present at position 34 of the AUA codon-specific tRNA(Ile) that contains the anticodon CAU, in an ATP-dependent manner. Cytidine is converted to lysidine, thus changing the amino acid specificity of the tRNA from methionine to isoleucine.</text>
</comment>
<dbReference type="GO" id="GO:0006400">
    <property type="term" value="P:tRNA modification"/>
    <property type="evidence" value="ECO:0007669"/>
    <property type="project" value="UniProtKB-UniRule"/>
</dbReference>
<dbReference type="Gene3D" id="1.20.59.20">
    <property type="match status" value="1"/>
</dbReference>
<dbReference type="Proteomes" id="UP000321933">
    <property type="component" value="Unassembled WGS sequence"/>
</dbReference>
<dbReference type="PANTHER" id="PTHR43033:SF1">
    <property type="entry name" value="TRNA(ILE)-LYSIDINE SYNTHASE-RELATED"/>
    <property type="match status" value="1"/>
</dbReference>
<evidence type="ECO:0000256" key="6">
    <source>
        <dbReference type="ARBA" id="ARBA00022840"/>
    </source>
</evidence>
<keyword evidence="3 8" id="KW-0436">Ligase</keyword>
<protein>
    <recommendedName>
        <fullName evidence="8">tRNA(Ile)-lysidine synthase</fullName>
        <ecNumber evidence="8">6.3.4.19</ecNumber>
    </recommendedName>
    <alternativeName>
        <fullName evidence="8">tRNA(Ile)-2-lysyl-cytidine synthase</fullName>
    </alternativeName>
    <alternativeName>
        <fullName evidence="8">tRNA(Ile)-lysidine synthetase</fullName>
    </alternativeName>
</protein>
<evidence type="ECO:0000313" key="11">
    <source>
        <dbReference type="Proteomes" id="UP000321933"/>
    </source>
</evidence>
<evidence type="ECO:0000256" key="7">
    <source>
        <dbReference type="ARBA" id="ARBA00048539"/>
    </source>
</evidence>
<evidence type="ECO:0000259" key="9">
    <source>
        <dbReference type="SMART" id="SM00977"/>
    </source>
</evidence>
<evidence type="ECO:0000256" key="8">
    <source>
        <dbReference type="HAMAP-Rule" id="MF_01161"/>
    </source>
</evidence>
<comment type="domain">
    <text evidence="8">The N-terminal region contains the highly conserved SGGXDS motif, predicted to be a P-loop motif involved in ATP binding.</text>
</comment>
<dbReference type="Pfam" id="PF11734">
    <property type="entry name" value="TilS_C"/>
    <property type="match status" value="1"/>
</dbReference>
<keyword evidence="5 8" id="KW-0547">Nucleotide-binding</keyword>
<dbReference type="SUPFAM" id="SSF82829">
    <property type="entry name" value="MesJ substrate recognition domain-like"/>
    <property type="match status" value="1"/>
</dbReference>
<comment type="catalytic activity">
    <reaction evidence="7 8">
        <text>cytidine(34) in tRNA(Ile2) + L-lysine + ATP = lysidine(34) in tRNA(Ile2) + AMP + diphosphate + H(+)</text>
        <dbReference type="Rhea" id="RHEA:43744"/>
        <dbReference type="Rhea" id="RHEA-COMP:10625"/>
        <dbReference type="Rhea" id="RHEA-COMP:10670"/>
        <dbReference type="ChEBI" id="CHEBI:15378"/>
        <dbReference type="ChEBI" id="CHEBI:30616"/>
        <dbReference type="ChEBI" id="CHEBI:32551"/>
        <dbReference type="ChEBI" id="CHEBI:33019"/>
        <dbReference type="ChEBI" id="CHEBI:82748"/>
        <dbReference type="ChEBI" id="CHEBI:83665"/>
        <dbReference type="ChEBI" id="CHEBI:456215"/>
        <dbReference type="EC" id="6.3.4.19"/>
    </reaction>
</comment>
<evidence type="ECO:0000256" key="3">
    <source>
        <dbReference type="ARBA" id="ARBA00022598"/>
    </source>
</evidence>
<keyword evidence="4 8" id="KW-0819">tRNA processing</keyword>
<dbReference type="NCBIfam" id="TIGR02433">
    <property type="entry name" value="lysidine_TilS_C"/>
    <property type="match status" value="1"/>
</dbReference>
<dbReference type="Gene3D" id="3.40.50.620">
    <property type="entry name" value="HUPs"/>
    <property type="match status" value="1"/>
</dbReference>
<gene>
    <name evidence="8 10" type="primary">tilS</name>
    <name evidence="10" type="ORF">FVW59_06695</name>
</gene>
<dbReference type="SUPFAM" id="SSF56037">
    <property type="entry name" value="PheT/TilS domain"/>
    <property type="match status" value="1"/>
</dbReference>
<dbReference type="SMART" id="SM00977">
    <property type="entry name" value="TilS_C"/>
    <property type="match status" value="1"/>
</dbReference>
<sequence>MPAMNHSQLSARHLADTLSALAAAPRWWLAYSGGLDSTVLLHLLCEARALRPELPPLTALHINHQLQADADQWQAHCAACCADLGVPFVAQSVDVALDGEGLEAAARRARHRVFERCVQAGEVLFTAHHQDDQVETLFLRLLRGAGVAGLGAMADSRPLGRGLLHRPLLDIARSELEAWARERGLRWIEDPSNADTGLDRNYLRQRVLPLIAERWPAYRKTVSRAARAQGDAQATLVEALGPLPELRNDFGDPGLALVPVLARSDRVAAALLRQWLARLGLRAPERAALLEFLRQLRDGGSGEAQLQVDGAVLQQFGVALYRLPALGATSGEGVKLGPGDSVSMGPQGTLTLVPAAAGAPGFVLAPGESLTLRFRRGGERCRPVGRGGSCSLKKFLQEQGVPPWWRSRLPLLLRNGELLAIGDRWYCENEAPDEDRDHRGGRWQVRWERNCPAPAD</sequence>
<dbReference type="InterPro" id="IPR012795">
    <property type="entry name" value="tRNA_Ile_lys_synt_N"/>
</dbReference>
<dbReference type="PANTHER" id="PTHR43033">
    <property type="entry name" value="TRNA(ILE)-LYSIDINE SYNTHASE-RELATED"/>
    <property type="match status" value="1"/>
</dbReference>
<keyword evidence="11" id="KW-1185">Reference proteome</keyword>
<feature type="binding site" evidence="8">
    <location>
        <begin position="32"/>
        <end position="37"/>
    </location>
    <ligand>
        <name>ATP</name>
        <dbReference type="ChEBI" id="CHEBI:30616"/>
    </ligand>
</feature>
<dbReference type="EMBL" id="VRYZ01000002">
    <property type="protein sequence ID" value="TXS93508.1"/>
    <property type="molecule type" value="Genomic_DNA"/>
</dbReference>
<dbReference type="OrthoDB" id="9807403at2"/>
<dbReference type="CDD" id="cd01992">
    <property type="entry name" value="TilS_N"/>
    <property type="match status" value="1"/>
</dbReference>
<dbReference type="InterPro" id="IPR014729">
    <property type="entry name" value="Rossmann-like_a/b/a_fold"/>
</dbReference>